<dbReference type="AlphaFoldDB" id="A0A7S3G0V6"/>
<dbReference type="PANTHER" id="PTHR21439:SF0">
    <property type="entry name" value="PROTEIN OSCP1"/>
    <property type="match status" value="1"/>
</dbReference>
<feature type="compositionally biased region" description="Low complexity" evidence="1">
    <location>
        <begin position="265"/>
        <end position="278"/>
    </location>
</feature>
<evidence type="ECO:0000313" key="2">
    <source>
        <dbReference type="EMBL" id="CAE0242125.1"/>
    </source>
</evidence>
<feature type="compositionally biased region" description="Acidic residues" evidence="1">
    <location>
        <begin position="368"/>
        <end position="380"/>
    </location>
</feature>
<evidence type="ECO:0000256" key="1">
    <source>
        <dbReference type="SAM" id="MobiDB-lite"/>
    </source>
</evidence>
<feature type="compositionally biased region" description="Basic and acidic residues" evidence="1">
    <location>
        <begin position="255"/>
        <end position="264"/>
    </location>
</feature>
<feature type="region of interest" description="Disordered" evidence="1">
    <location>
        <begin position="253"/>
        <end position="293"/>
    </location>
</feature>
<protein>
    <recommendedName>
        <fullName evidence="3">OSCP1</fullName>
    </recommendedName>
</protein>
<dbReference type="PANTHER" id="PTHR21439">
    <property type="entry name" value="OXIDORED-NITRO DOMAIN-CONTAINING PROTEIN"/>
    <property type="match status" value="1"/>
</dbReference>
<feature type="region of interest" description="Disordered" evidence="1">
    <location>
        <begin position="361"/>
        <end position="380"/>
    </location>
</feature>
<name>A0A7S3G0V6_9EUKA</name>
<dbReference type="GO" id="GO:0005886">
    <property type="term" value="C:plasma membrane"/>
    <property type="evidence" value="ECO:0007669"/>
    <property type="project" value="TreeGrafter"/>
</dbReference>
<dbReference type="EMBL" id="HBIB01006873">
    <property type="protein sequence ID" value="CAE0242125.1"/>
    <property type="molecule type" value="Transcribed_RNA"/>
</dbReference>
<accession>A0A7S3G0V6</accession>
<dbReference type="GO" id="GO:0005737">
    <property type="term" value="C:cytoplasm"/>
    <property type="evidence" value="ECO:0007669"/>
    <property type="project" value="TreeGrafter"/>
</dbReference>
<gene>
    <name evidence="2" type="ORF">PBIL07802_LOCUS4289</name>
</gene>
<sequence length="380" mass="41796">MSSFQRAMPTAVMNLGGEMLYILQQRLNAQNIPPEKSLKVLEDIVHAMFSASFIDSLFKPQEIYTLQSIRAIFDKVAHSSIMRLSTSSMDKLYDLMTMGLKHQVITAPYPQDIQYTVLNHLNAIEAMLRGGTEATVKLVRNAIEKTKDHFATFEPIHFHHLKQALLHLLQGKRIKVSLFLQDKIQSSDGTFIFPTGEEMLEKMELPGQIRLFEGGAQTKVLKLGLPQSQEYKKSTTPRAVYISLGSNLYAKDRKKAAEPAKEEAPAAAAATPSSAAFPEPSPTKRSAPVNPEQAKSELNLLAGLVGSKAPAADTFKLNFGGDNFADTEEVKASSSGPNVRTLVFDGKREPHLEHLMKEFSVSGPEPAAEGDDLLDLMDSA</sequence>
<evidence type="ECO:0008006" key="3">
    <source>
        <dbReference type="Google" id="ProtNLM"/>
    </source>
</evidence>
<dbReference type="InterPro" id="IPR019332">
    <property type="entry name" value="OSCP1"/>
</dbReference>
<proteinExistence type="predicted"/>
<organism evidence="2">
    <name type="scientific">Palpitomonas bilix</name>
    <dbReference type="NCBI Taxonomy" id="652834"/>
    <lineage>
        <taxon>Eukaryota</taxon>
        <taxon>Eukaryota incertae sedis</taxon>
    </lineage>
</organism>
<reference evidence="2" key="1">
    <citation type="submission" date="2021-01" db="EMBL/GenBank/DDBJ databases">
        <authorList>
            <person name="Corre E."/>
            <person name="Pelletier E."/>
            <person name="Niang G."/>
            <person name="Scheremetjew M."/>
            <person name="Finn R."/>
            <person name="Kale V."/>
            <person name="Holt S."/>
            <person name="Cochrane G."/>
            <person name="Meng A."/>
            <person name="Brown T."/>
            <person name="Cohen L."/>
        </authorList>
    </citation>
    <scope>NUCLEOTIDE SEQUENCE</scope>
    <source>
        <strain evidence="2">NIES-2562</strain>
    </source>
</reference>
<dbReference type="Pfam" id="PF10188">
    <property type="entry name" value="Oscp1"/>
    <property type="match status" value="1"/>
</dbReference>